<sequence length="179" mass="20528">MQRQSHKRSKSYPGNKRVEDDHTSLLSLSNGFVKSEKKLSPNIVKVQSSLKQEIIELEKRLQSQFDVRNDLENALGYRETSQDDNIFTPKEILFVIILVDSRAKKKRKILNGREACGRGNRARGSNVRESLINGRRNTRKRRLICAPLINILPSEAQTFSAIIRPKHFPPLEGPNLLDR</sequence>
<dbReference type="Proteomes" id="UP000694240">
    <property type="component" value="Chromosome 12"/>
</dbReference>
<keyword evidence="3" id="KW-1185">Reference proteome</keyword>
<evidence type="ECO:0000313" key="2">
    <source>
        <dbReference type="EMBL" id="KAG7540097.1"/>
    </source>
</evidence>
<feature type="compositionally biased region" description="Basic residues" evidence="1">
    <location>
        <begin position="1"/>
        <end position="10"/>
    </location>
</feature>
<reference evidence="2 3" key="1">
    <citation type="submission" date="2020-12" db="EMBL/GenBank/DDBJ databases">
        <title>Concerted genomic and epigenomic changes stabilize Arabidopsis allopolyploids.</title>
        <authorList>
            <person name="Chen Z."/>
        </authorList>
    </citation>
    <scope>NUCLEOTIDE SEQUENCE [LARGE SCALE GENOMIC DNA]</scope>
    <source>
        <strain evidence="2">Allo738</strain>
        <tissue evidence="2">Leaf</tissue>
    </source>
</reference>
<dbReference type="EMBL" id="JAEFBK010000012">
    <property type="protein sequence ID" value="KAG7540097.1"/>
    <property type="molecule type" value="Genomic_DNA"/>
</dbReference>
<feature type="region of interest" description="Disordered" evidence="1">
    <location>
        <begin position="1"/>
        <end position="23"/>
    </location>
</feature>
<evidence type="ECO:0000313" key="3">
    <source>
        <dbReference type="Proteomes" id="UP000694240"/>
    </source>
</evidence>
<evidence type="ECO:0000256" key="1">
    <source>
        <dbReference type="SAM" id="MobiDB-lite"/>
    </source>
</evidence>
<comment type="caution">
    <text evidence="2">The sequence shown here is derived from an EMBL/GenBank/DDBJ whole genome shotgun (WGS) entry which is preliminary data.</text>
</comment>
<dbReference type="AlphaFoldDB" id="A0A8T1XZB1"/>
<protein>
    <submittedName>
        <fullName evidence="2">Ternary complex factor MIP1 leucine-zipper</fullName>
    </submittedName>
</protein>
<name>A0A8T1XZB1_9BRAS</name>
<proteinExistence type="predicted"/>
<organism evidence="2 3">
    <name type="scientific">Arabidopsis thaliana x Arabidopsis arenosa</name>
    <dbReference type="NCBI Taxonomy" id="1240361"/>
    <lineage>
        <taxon>Eukaryota</taxon>
        <taxon>Viridiplantae</taxon>
        <taxon>Streptophyta</taxon>
        <taxon>Embryophyta</taxon>
        <taxon>Tracheophyta</taxon>
        <taxon>Spermatophyta</taxon>
        <taxon>Magnoliopsida</taxon>
        <taxon>eudicotyledons</taxon>
        <taxon>Gunneridae</taxon>
        <taxon>Pentapetalae</taxon>
        <taxon>rosids</taxon>
        <taxon>malvids</taxon>
        <taxon>Brassicales</taxon>
        <taxon>Brassicaceae</taxon>
        <taxon>Camelineae</taxon>
        <taxon>Arabidopsis</taxon>
    </lineage>
</organism>
<gene>
    <name evidence="2" type="ORF">ISN45_Aa07g003560</name>
</gene>
<accession>A0A8T1XZB1</accession>